<dbReference type="SUPFAM" id="SSF53474">
    <property type="entry name" value="alpha/beta-Hydrolases"/>
    <property type="match status" value="1"/>
</dbReference>
<keyword evidence="1" id="KW-0812">Transmembrane</keyword>
<name>A0ABX7S714_9BACT</name>
<dbReference type="EMBL" id="CP071446">
    <property type="protein sequence ID" value="QTA37994.1"/>
    <property type="molecule type" value="Genomic_DNA"/>
</dbReference>
<reference evidence="2 3" key="1">
    <citation type="submission" date="2021-03" db="EMBL/GenBank/DDBJ databases">
        <title>Thermosipho ferrireducens sp.nov., an anaerobic thermophilic iron-reducing bacterium isolated from a deep-sea hydrothermal sulfide deposits.</title>
        <authorList>
            <person name="Zeng X."/>
            <person name="Chen Y."/>
            <person name="Shao Z."/>
        </authorList>
    </citation>
    <scope>NUCLEOTIDE SEQUENCE [LARGE SCALE GENOMIC DNA]</scope>
    <source>
        <strain evidence="2 3">JL129W03</strain>
    </source>
</reference>
<gene>
    <name evidence="2" type="ORF">JYK00_00105</name>
</gene>
<keyword evidence="3" id="KW-1185">Reference proteome</keyword>
<protein>
    <submittedName>
        <fullName evidence="2">Uncharacterized protein</fullName>
    </submittedName>
</protein>
<dbReference type="Gene3D" id="3.40.50.1820">
    <property type="entry name" value="alpha/beta hydrolase"/>
    <property type="match status" value="1"/>
</dbReference>
<feature type="transmembrane region" description="Helical" evidence="1">
    <location>
        <begin position="44"/>
        <end position="66"/>
    </location>
</feature>
<sequence>MPEDKKEETTQEKKKKIKIRLDFLKSLTKIDYVGAFKSLWKRKLLLMFIVGLVALIVSIALLISIFTRPKTVEIKSEQGTTVVKNLYIQIPQGAFPYKKEFNLIPITSQDNPDLFASSPFVDTIYDVVPTDGKNDMAYIPIRYRYYFPQEFYQGIEYNNIALAYIPENSNVYRIFPGSYIGLDDKGYYAEAQSFHSSKIGVVVLSPKKQELGIKVLAEQVSEKPVVLIVPGTDKNFSGYFKSEINPDVNLWSVIFPDRTIMLYNYPLYQTRSKMYQDMANDFFKRTGLKSYIEFEAERLITELKRFKNFKFDIVAQDVGGLIVYYALALHPEIQNVRKVAYVSVPFSGTNIVNPVYFSSLLYGKNPEALSAVYNIQKDIITAIQNHIFTFIETVNTYWSDLIPGSEFLKKISQLNPPSVESIAFMGTKPPLSIDVSGSSLEKFYPELARGKGDGIVVNSSAKIGNMQLVPIKGSVYSYYSTTEFVNKLKEFFAYKTTLVPEYKDDTYREYISKTEKEREVYLSRLRPYRFDGAKIGNSVVLTPDKTLEYPGKQIAIFKSVIYTADKDGLYGNGTKLLDGPINNLKASFGGVSFRTTDKIYFYSPAVKKVYDVVYAGDFLATTEGVYTAIFSGNTVSFWDPKNNKIKELRGQYGKFKVDKNYLIMFTNKQIFIPKLNLTLSVPETEGKSLDITDVIVVRNEVFAITRNYGLIFFDIGTGNGIYIGEGWIGNKGIHQIGNYIFTIGENFVTIVDLAERRVLRIIEKVDAQVFSSGSDTDYLYLVTDRGIIRYKILKD</sequence>
<evidence type="ECO:0000256" key="1">
    <source>
        <dbReference type="SAM" id="Phobius"/>
    </source>
</evidence>
<dbReference type="RefSeq" id="WP_207566715.1">
    <property type="nucleotide sequence ID" value="NZ_CP071446.1"/>
</dbReference>
<keyword evidence="1" id="KW-1133">Transmembrane helix</keyword>
<evidence type="ECO:0000313" key="3">
    <source>
        <dbReference type="Proteomes" id="UP000671862"/>
    </source>
</evidence>
<accession>A0ABX7S714</accession>
<evidence type="ECO:0000313" key="2">
    <source>
        <dbReference type="EMBL" id="QTA37994.1"/>
    </source>
</evidence>
<proteinExistence type="predicted"/>
<organism evidence="2 3">
    <name type="scientific">Thermosipho ferrireducens</name>
    <dbReference type="NCBI Taxonomy" id="2571116"/>
    <lineage>
        <taxon>Bacteria</taxon>
        <taxon>Thermotogati</taxon>
        <taxon>Thermotogota</taxon>
        <taxon>Thermotogae</taxon>
        <taxon>Thermotogales</taxon>
        <taxon>Fervidobacteriaceae</taxon>
        <taxon>Thermosipho</taxon>
    </lineage>
</organism>
<keyword evidence="1" id="KW-0472">Membrane</keyword>
<dbReference type="Proteomes" id="UP000671862">
    <property type="component" value="Chromosome"/>
</dbReference>
<dbReference type="InterPro" id="IPR029058">
    <property type="entry name" value="AB_hydrolase_fold"/>
</dbReference>